<dbReference type="InterPro" id="IPR004518">
    <property type="entry name" value="MazG-like_dom"/>
</dbReference>
<organism evidence="2">
    <name type="scientific">candidate division WOR-3 bacterium</name>
    <dbReference type="NCBI Taxonomy" id="2052148"/>
    <lineage>
        <taxon>Bacteria</taxon>
        <taxon>Bacteria division WOR-3</taxon>
    </lineage>
</organism>
<evidence type="ECO:0000259" key="1">
    <source>
        <dbReference type="Pfam" id="PF03819"/>
    </source>
</evidence>
<accession>A0A7C6EBL3</accession>
<dbReference type="Gene3D" id="1.10.287.1080">
    <property type="entry name" value="MazG-like"/>
    <property type="match status" value="1"/>
</dbReference>
<feature type="domain" description="NTP pyrophosphohydrolase MazG-like" evidence="1">
    <location>
        <begin position="29"/>
        <end position="85"/>
    </location>
</feature>
<gene>
    <name evidence="2" type="ORF">ENW73_00735</name>
</gene>
<dbReference type="AlphaFoldDB" id="A0A7C6EBL3"/>
<reference evidence="2" key="1">
    <citation type="journal article" date="2020" name="mSystems">
        <title>Genome- and Community-Level Interaction Insights into Carbon Utilization and Element Cycling Functions of Hydrothermarchaeota in Hydrothermal Sediment.</title>
        <authorList>
            <person name="Zhou Z."/>
            <person name="Liu Y."/>
            <person name="Xu W."/>
            <person name="Pan J."/>
            <person name="Luo Z.H."/>
            <person name="Li M."/>
        </authorList>
    </citation>
    <scope>NUCLEOTIDE SEQUENCE [LARGE SCALE GENOMIC DNA]</scope>
    <source>
        <strain evidence="2">SpSt-876</strain>
    </source>
</reference>
<keyword evidence="2" id="KW-0378">Hydrolase</keyword>
<evidence type="ECO:0000313" key="2">
    <source>
        <dbReference type="EMBL" id="HHS51381.1"/>
    </source>
</evidence>
<protein>
    <submittedName>
        <fullName evidence="2">Nucleotide pyrophosphohydrolase</fullName>
    </submittedName>
</protein>
<dbReference type="PANTHER" id="PTHR42702:SF1">
    <property type="entry name" value="REGULATORY PROTEIN FOR BETA-LACTAMASE"/>
    <property type="match status" value="1"/>
</dbReference>
<sequence length="96" mass="11083">MTIQEFQKLIEQIYYAKDKKRGITGTYCWFIEEVGELARALRQNNRKDLAAEFADVFAWLVTLASLCEIDLETATKKYQNGCPKCHKSPCVCEENL</sequence>
<dbReference type="GO" id="GO:0016787">
    <property type="term" value="F:hydrolase activity"/>
    <property type="evidence" value="ECO:0007669"/>
    <property type="project" value="UniProtKB-KW"/>
</dbReference>
<dbReference type="PIRSF" id="PIRSF036521">
    <property type="entry name" value="UCP036521_pph"/>
    <property type="match status" value="1"/>
</dbReference>
<name>A0A7C6EBL3_UNCW3</name>
<dbReference type="InterPro" id="IPR011411">
    <property type="entry name" value="MazG-related_YvdC"/>
</dbReference>
<comment type="caution">
    <text evidence="2">The sequence shown here is derived from an EMBL/GenBank/DDBJ whole genome shotgun (WGS) entry which is preliminary data.</text>
</comment>
<dbReference type="PANTHER" id="PTHR42702">
    <property type="entry name" value="NUCLEOTIDE PYROPHOSPHOHYDROLASE"/>
    <property type="match status" value="1"/>
</dbReference>
<dbReference type="SUPFAM" id="SSF101386">
    <property type="entry name" value="all-alpha NTP pyrophosphatases"/>
    <property type="match status" value="1"/>
</dbReference>
<proteinExistence type="predicted"/>
<dbReference type="CDD" id="cd11535">
    <property type="entry name" value="NTP-PPase_SsMazG"/>
    <property type="match status" value="1"/>
</dbReference>
<dbReference type="EMBL" id="DTLI01000018">
    <property type="protein sequence ID" value="HHS51381.1"/>
    <property type="molecule type" value="Genomic_DNA"/>
</dbReference>
<dbReference type="Pfam" id="PF03819">
    <property type="entry name" value="MazG"/>
    <property type="match status" value="1"/>
</dbReference>